<protein>
    <recommendedName>
        <fullName evidence="3">Leucine rich repeat variant</fullName>
    </recommendedName>
</protein>
<dbReference type="RefSeq" id="WP_382033042.1">
    <property type="nucleotide sequence ID" value="NZ_AP023440.1"/>
</dbReference>
<accession>A0A7G1P4W3</accession>
<dbReference type="EMBL" id="AP023440">
    <property type="protein sequence ID" value="BCL28857.1"/>
    <property type="molecule type" value="Genomic_DNA"/>
</dbReference>
<dbReference type="Gene3D" id="1.25.10.10">
    <property type="entry name" value="Leucine-rich Repeat Variant"/>
    <property type="match status" value="1"/>
</dbReference>
<dbReference type="InterPro" id="IPR011989">
    <property type="entry name" value="ARM-like"/>
</dbReference>
<evidence type="ECO:0000313" key="1">
    <source>
        <dbReference type="EMBL" id="BCL28857.1"/>
    </source>
</evidence>
<dbReference type="AlphaFoldDB" id="A0A7G1P4W3"/>
<proteinExistence type="predicted"/>
<evidence type="ECO:0000313" key="2">
    <source>
        <dbReference type="Proteomes" id="UP000516444"/>
    </source>
</evidence>
<name>A0A7G1P4W3_9ACTN</name>
<keyword evidence="2" id="KW-1185">Reference proteome</keyword>
<evidence type="ECO:0008006" key="3">
    <source>
        <dbReference type="Google" id="ProtNLM"/>
    </source>
</evidence>
<dbReference type="Proteomes" id="UP000516444">
    <property type="component" value="Chromosome"/>
</dbReference>
<sequence>MHHILCGLAANPALPSELVDRLIAVADDDIAWELACRADLNRTQAVALAERVEGSAVVLVLLLVAQRRDLPSGIRDRLAADPDAKVVKALAPHPGLTEARLRAMVDRHGVRVLAKVATNPDASPALLEDLVRRRPTARKVFREVARHRGATDSSLLVCLTDHQARPMAAGHPALPPPAIVELLADTDRQVAETAAANPSLPLAVLSDLVRGQ</sequence>
<gene>
    <name evidence="1" type="ORF">GCM10017557_37160</name>
</gene>
<organism evidence="1 2">
    <name type="scientific">Streptomyces aurantiacus</name>
    <dbReference type="NCBI Taxonomy" id="47760"/>
    <lineage>
        <taxon>Bacteria</taxon>
        <taxon>Bacillati</taxon>
        <taxon>Actinomycetota</taxon>
        <taxon>Actinomycetes</taxon>
        <taxon>Kitasatosporales</taxon>
        <taxon>Streptomycetaceae</taxon>
        <taxon>Streptomyces</taxon>
        <taxon>Streptomyces aurantiacus group</taxon>
    </lineage>
</organism>
<reference evidence="1 2" key="1">
    <citation type="journal article" date="2014" name="Int. J. Syst. Evol. Microbiol.">
        <title>Complete genome sequence of Corynebacterium casei LMG S-19264T (=DSM 44701T), isolated from a smear-ripened cheese.</title>
        <authorList>
            <consortium name="US DOE Joint Genome Institute (JGI-PGF)"/>
            <person name="Walter F."/>
            <person name="Albersmeier A."/>
            <person name="Kalinowski J."/>
            <person name="Ruckert C."/>
        </authorList>
    </citation>
    <scope>NUCLEOTIDE SEQUENCE [LARGE SCALE GENOMIC DNA]</scope>
    <source>
        <strain evidence="1 2">JCM 4677</strain>
    </source>
</reference>
<dbReference type="KEGG" id="sgm:GCM10017557_37160"/>